<dbReference type="PANTHER" id="PTHR23048:SF0">
    <property type="entry name" value="CALMODULIN LIKE 3"/>
    <property type="match status" value="1"/>
</dbReference>
<dbReference type="FunFam" id="1.10.238.10:FF:000003">
    <property type="entry name" value="Calmodulin A"/>
    <property type="match status" value="1"/>
</dbReference>
<dbReference type="SUPFAM" id="SSF47473">
    <property type="entry name" value="EF-hand"/>
    <property type="match status" value="1"/>
</dbReference>
<name>A0A815J0P4_ADIRI</name>
<dbReference type="PANTHER" id="PTHR23048">
    <property type="entry name" value="MYOSIN LIGHT CHAIN 1, 3"/>
    <property type="match status" value="1"/>
</dbReference>
<feature type="domain" description="EF-hand" evidence="3">
    <location>
        <begin position="159"/>
        <end position="194"/>
    </location>
</feature>
<dbReference type="CDD" id="cd00051">
    <property type="entry name" value="EFh"/>
    <property type="match status" value="1"/>
</dbReference>
<reference evidence="4" key="1">
    <citation type="submission" date="2021-02" db="EMBL/GenBank/DDBJ databases">
        <authorList>
            <person name="Nowell W R."/>
        </authorList>
    </citation>
    <scope>NUCLEOTIDE SEQUENCE</scope>
</reference>
<accession>A0A815J0P4</accession>
<evidence type="ECO:0000256" key="2">
    <source>
        <dbReference type="SAM" id="MobiDB-lite"/>
    </source>
</evidence>
<keyword evidence="1" id="KW-0677">Repeat</keyword>
<keyword evidence="5" id="KW-1185">Reference proteome</keyword>
<feature type="domain" description="EF-hand" evidence="3">
    <location>
        <begin position="195"/>
        <end position="230"/>
    </location>
</feature>
<dbReference type="Proteomes" id="UP000663828">
    <property type="component" value="Unassembled WGS sequence"/>
</dbReference>
<dbReference type="InterPro" id="IPR002048">
    <property type="entry name" value="EF_hand_dom"/>
</dbReference>
<feature type="region of interest" description="Disordered" evidence="2">
    <location>
        <begin position="1"/>
        <end position="22"/>
    </location>
</feature>
<organism evidence="4 5">
    <name type="scientific">Adineta ricciae</name>
    <name type="common">Rotifer</name>
    <dbReference type="NCBI Taxonomy" id="249248"/>
    <lineage>
        <taxon>Eukaryota</taxon>
        <taxon>Metazoa</taxon>
        <taxon>Spiralia</taxon>
        <taxon>Gnathifera</taxon>
        <taxon>Rotifera</taxon>
        <taxon>Eurotatoria</taxon>
        <taxon>Bdelloidea</taxon>
        <taxon>Adinetida</taxon>
        <taxon>Adinetidae</taxon>
        <taxon>Adineta</taxon>
    </lineage>
</organism>
<dbReference type="GO" id="GO:0016460">
    <property type="term" value="C:myosin II complex"/>
    <property type="evidence" value="ECO:0007669"/>
    <property type="project" value="TreeGrafter"/>
</dbReference>
<comment type="caution">
    <text evidence="4">The sequence shown here is derived from an EMBL/GenBank/DDBJ whole genome shotgun (WGS) entry which is preliminary data.</text>
</comment>
<evidence type="ECO:0000259" key="3">
    <source>
        <dbReference type="PROSITE" id="PS50222"/>
    </source>
</evidence>
<proteinExistence type="predicted"/>
<dbReference type="GO" id="GO:0005509">
    <property type="term" value="F:calcium ion binding"/>
    <property type="evidence" value="ECO:0007669"/>
    <property type="project" value="InterPro"/>
</dbReference>
<protein>
    <recommendedName>
        <fullName evidence="3">EF-hand domain-containing protein</fullName>
    </recommendedName>
</protein>
<dbReference type="PROSITE" id="PS50222">
    <property type="entry name" value="EF_HAND_2"/>
    <property type="match status" value="2"/>
</dbReference>
<dbReference type="SMART" id="SM00054">
    <property type="entry name" value="EFh"/>
    <property type="match status" value="4"/>
</dbReference>
<sequence>MGCSNSTKKQDTDAGGRRLNGSGAKNLFYATTEFDISASEDENEENILSTKSMTNKNKRQLTKKIEELSSGLNTSNTNSLPGTNNIRHAFSLADSNNNGLVYVKDIPTIFENLDESFKDYIMEEDELNHYLEEIDLENSDQISFAQFLILLSYKINKTDTVEELQEAFRMFDRTESGYITFDNLWRGMQNLGENLSRREVEQMMQEADKDFDGKINFAEFIEMIRYKYISKDKQVNV</sequence>
<dbReference type="InterPro" id="IPR011992">
    <property type="entry name" value="EF-hand-dom_pair"/>
</dbReference>
<evidence type="ECO:0000313" key="5">
    <source>
        <dbReference type="Proteomes" id="UP000663828"/>
    </source>
</evidence>
<dbReference type="EMBL" id="CAJNOR010003061">
    <property type="protein sequence ID" value="CAF1372971.1"/>
    <property type="molecule type" value="Genomic_DNA"/>
</dbReference>
<dbReference type="Gene3D" id="1.10.238.10">
    <property type="entry name" value="EF-hand"/>
    <property type="match status" value="2"/>
</dbReference>
<evidence type="ECO:0000313" key="4">
    <source>
        <dbReference type="EMBL" id="CAF1372971.1"/>
    </source>
</evidence>
<dbReference type="Pfam" id="PF13499">
    <property type="entry name" value="EF-hand_7"/>
    <property type="match status" value="2"/>
</dbReference>
<gene>
    <name evidence="4" type="ORF">XAT740_LOCUS32643</name>
</gene>
<dbReference type="AlphaFoldDB" id="A0A815J0P4"/>
<evidence type="ECO:0000256" key="1">
    <source>
        <dbReference type="ARBA" id="ARBA00022737"/>
    </source>
</evidence>
<dbReference type="InterPro" id="IPR050230">
    <property type="entry name" value="CALM/Myosin/TropC-like"/>
</dbReference>